<gene>
    <name evidence="1" type="ORF">LMG27177_06674</name>
</gene>
<sequence>MDEQSDSGSGAVADDNSSPCWVPWALLRPTQGAIGYVQVLAKAASYLELKPEARRAFAAEQAIAVVHGPTGSLHVVDHHHWARAWFDMGLPEAPVRIREDFRGFTEEQFVKTMSERGWLHPFDEHGREYPLSDLPESVEAIPNDPFQSLAAFVRTAGVFENPGEFNAKFAWADFLRGHVALRPATVDGFALMLAEAFAASRLPEASQLPGFVPTAGHEHD</sequence>
<dbReference type="InterPro" id="IPR036086">
    <property type="entry name" value="ParB/Sulfiredoxin_sf"/>
</dbReference>
<protein>
    <recommendedName>
        <fullName evidence="3">ParB-like nuclease</fullName>
    </recommendedName>
</protein>
<dbReference type="EMBL" id="CADIKI010000028">
    <property type="protein sequence ID" value="CAB3809000.1"/>
    <property type="molecule type" value="Genomic_DNA"/>
</dbReference>
<dbReference type="Gene3D" id="3.90.1530.10">
    <property type="entry name" value="Conserved hypothetical protein from pyrococcus furiosus pfu- 392566-001, ParB domain"/>
    <property type="match status" value="1"/>
</dbReference>
<organism evidence="1 2">
    <name type="scientific">Paraburkholderia fynbosensis</name>
    <dbReference type="NCBI Taxonomy" id="1200993"/>
    <lineage>
        <taxon>Bacteria</taxon>
        <taxon>Pseudomonadati</taxon>
        <taxon>Pseudomonadota</taxon>
        <taxon>Betaproteobacteria</taxon>
        <taxon>Burkholderiales</taxon>
        <taxon>Burkholderiaceae</taxon>
        <taxon>Paraburkholderia</taxon>
    </lineage>
</organism>
<proteinExistence type="predicted"/>
<evidence type="ECO:0000313" key="2">
    <source>
        <dbReference type="Proteomes" id="UP000494252"/>
    </source>
</evidence>
<dbReference type="Pfam" id="PF08857">
    <property type="entry name" value="ParBc_2"/>
    <property type="match status" value="1"/>
</dbReference>
<evidence type="ECO:0008006" key="3">
    <source>
        <dbReference type="Google" id="ProtNLM"/>
    </source>
</evidence>
<dbReference type="SUPFAM" id="SSF110849">
    <property type="entry name" value="ParB/Sulfiredoxin"/>
    <property type="match status" value="1"/>
</dbReference>
<dbReference type="CDD" id="cd16390">
    <property type="entry name" value="ParB_N_Srx_like"/>
    <property type="match status" value="1"/>
</dbReference>
<keyword evidence="2" id="KW-1185">Reference proteome</keyword>
<dbReference type="InterPro" id="IPR014956">
    <property type="entry name" value="ParBc_2"/>
</dbReference>
<reference evidence="1 2" key="1">
    <citation type="submission" date="2020-04" db="EMBL/GenBank/DDBJ databases">
        <authorList>
            <person name="De Canck E."/>
        </authorList>
    </citation>
    <scope>NUCLEOTIDE SEQUENCE [LARGE SCALE GENOMIC DNA]</scope>
    <source>
        <strain evidence="1 2">LMG 27177</strain>
    </source>
</reference>
<name>A0A6J5GYF3_9BURK</name>
<dbReference type="AlphaFoldDB" id="A0A6J5GYF3"/>
<dbReference type="RefSeq" id="WP_175165725.1">
    <property type="nucleotide sequence ID" value="NZ_CADIKI010000028.1"/>
</dbReference>
<accession>A0A6J5GYF3</accession>
<evidence type="ECO:0000313" key="1">
    <source>
        <dbReference type="EMBL" id="CAB3809000.1"/>
    </source>
</evidence>
<dbReference type="Proteomes" id="UP000494252">
    <property type="component" value="Unassembled WGS sequence"/>
</dbReference>
<dbReference type="Gene3D" id="1.10.8.10">
    <property type="entry name" value="DNA helicase RuvA subunit, C-terminal domain"/>
    <property type="match status" value="1"/>
</dbReference>